<evidence type="ECO:0000259" key="5">
    <source>
        <dbReference type="PROSITE" id="PS00662"/>
    </source>
</evidence>
<dbReference type="SUPFAM" id="SSF52540">
    <property type="entry name" value="P-loop containing nucleoside triphosphate hydrolases"/>
    <property type="match status" value="1"/>
</dbReference>
<dbReference type="InterPro" id="IPR001482">
    <property type="entry name" value="T2SS/T4SS_dom"/>
</dbReference>
<dbReference type="Pfam" id="PF22341">
    <property type="entry name" value="GSPE_N1E"/>
    <property type="match status" value="1"/>
</dbReference>
<dbReference type="PANTHER" id="PTHR30258">
    <property type="entry name" value="TYPE II SECRETION SYSTEM PROTEIN GSPE-RELATED"/>
    <property type="match status" value="1"/>
</dbReference>
<dbReference type="Pfam" id="PF00437">
    <property type="entry name" value="T2SSE"/>
    <property type="match status" value="1"/>
</dbReference>
<dbReference type="EMBL" id="FOMS01000002">
    <property type="protein sequence ID" value="SFD68755.1"/>
    <property type="molecule type" value="Genomic_DNA"/>
</dbReference>
<dbReference type="OrthoDB" id="9804785at2"/>
<evidence type="ECO:0000256" key="2">
    <source>
        <dbReference type="ARBA" id="ARBA00022741"/>
    </source>
</evidence>
<evidence type="ECO:0000313" key="6">
    <source>
        <dbReference type="EMBL" id="SFD68755.1"/>
    </source>
</evidence>
<evidence type="ECO:0000256" key="4">
    <source>
        <dbReference type="SAM" id="MobiDB-lite"/>
    </source>
</evidence>
<comment type="similarity">
    <text evidence="1">Belongs to the GSP E family.</text>
</comment>
<dbReference type="Gene3D" id="3.30.300.160">
    <property type="entry name" value="Type II secretion system, protein E, N-terminal domain"/>
    <property type="match status" value="1"/>
</dbReference>
<name>A0A1I1UDQ9_9RHOB</name>
<dbReference type="AlphaFoldDB" id="A0A1I1UDQ9"/>
<feature type="compositionally biased region" description="Basic and acidic residues" evidence="4">
    <location>
        <begin position="22"/>
        <end position="31"/>
    </location>
</feature>
<reference evidence="6 7" key="1">
    <citation type="submission" date="2016-10" db="EMBL/GenBank/DDBJ databases">
        <authorList>
            <person name="Varghese N."/>
            <person name="Submissions S."/>
        </authorList>
    </citation>
    <scope>NUCLEOTIDE SEQUENCE [LARGE SCALE GENOMIC DNA]</scope>
    <source>
        <strain evidence="7">YIM D21,KCTC 23444,ACCC 10710</strain>
    </source>
</reference>
<dbReference type="Gene3D" id="3.40.50.300">
    <property type="entry name" value="P-loop containing nucleotide triphosphate hydrolases"/>
    <property type="match status" value="1"/>
</dbReference>
<dbReference type="InterPro" id="IPR037257">
    <property type="entry name" value="T2SS_E_N_sf"/>
</dbReference>
<dbReference type="InterPro" id="IPR027417">
    <property type="entry name" value="P-loop_NTPase"/>
</dbReference>
<dbReference type="GO" id="GO:0016887">
    <property type="term" value="F:ATP hydrolysis activity"/>
    <property type="evidence" value="ECO:0007669"/>
    <property type="project" value="TreeGrafter"/>
</dbReference>
<organism evidence="6 7">
    <name type="scientific">Roseivivax sediminis</name>
    <dbReference type="NCBI Taxonomy" id="936889"/>
    <lineage>
        <taxon>Bacteria</taxon>
        <taxon>Pseudomonadati</taxon>
        <taxon>Pseudomonadota</taxon>
        <taxon>Alphaproteobacteria</taxon>
        <taxon>Rhodobacterales</taxon>
        <taxon>Roseobacteraceae</taxon>
        <taxon>Roseivivax</taxon>
    </lineage>
</organism>
<evidence type="ECO:0000313" key="7">
    <source>
        <dbReference type="Proteomes" id="UP000325289"/>
    </source>
</evidence>
<evidence type="ECO:0000256" key="1">
    <source>
        <dbReference type="ARBA" id="ARBA00006611"/>
    </source>
</evidence>
<dbReference type="PANTHER" id="PTHR30258:SF2">
    <property type="entry name" value="COMG OPERON PROTEIN 1"/>
    <property type="match status" value="1"/>
</dbReference>
<dbReference type="InterPro" id="IPR054757">
    <property type="entry name" value="GSPE_N1E"/>
</dbReference>
<gene>
    <name evidence="6" type="ORF">SAMN04515678_102289</name>
</gene>
<dbReference type="PROSITE" id="PS00662">
    <property type="entry name" value="T2SP_E"/>
    <property type="match status" value="1"/>
</dbReference>
<dbReference type="Proteomes" id="UP000325289">
    <property type="component" value="Unassembled WGS sequence"/>
</dbReference>
<proteinExistence type="inferred from homology"/>
<dbReference type="SMART" id="SM00382">
    <property type="entry name" value="AAA"/>
    <property type="match status" value="1"/>
</dbReference>
<feature type="region of interest" description="Disordered" evidence="4">
    <location>
        <begin position="1"/>
        <end position="33"/>
    </location>
</feature>
<sequence length="515" mass="55054">MSSTPSALIADAATAPPEVEPEPAHTPHGRDGTLGAGRLPFAFARDNGVALDGARLILSPEATQMGLREARRRGGPELEINEEDAEAFEATLARLYQDGAEAESTDALSFDVAADTRPDTERDLLDEAEDAPVIQLVNQLLRRAVLAGASDLHVEPYEGGLRARMRVDGFLQTVLDRADVPTKRIVSRLKVMAALDIAETRLPQDGRIPLRLGGRLIDTRVSSLPGNYGERVVLRILDRSTGLVPLDALGLSEAQVALLERLSALPNGVILATGPTGSGKTTTLYSLLKLANREERNIVTVEDPVEYDLPGISQSQINADIGMTFAAGLRATLRQDPDVILVGEIRDGETASVATQAALTGHLVFSSLHANGSVGAVVRLRDLGIDNFMVAATLRGVIAQRLLRRLCAECRRPHPVTPGEAQIFDRHGLAMPLTIHEAGGCAECGGTGYRGRVGIFEMLEVTDRLRTAIDEGRSESELRRQGLEPRETLAGQALARVAAGETGLTEAMRVVGDLA</sequence>
<accession>A0A1I1UDQ9</accession>
<keyword evidence="2" id="KW-0547">Nucleotide-binding</keyword>
<protein>
    <submittedName>
        <fullName evidence="6">General secretion pathway protein E</fullName>
    </submittedName>
</protein>
<feature type="domain" description="Bacterial type II secretion system protein E" evidence="5">
    <location>
        <begin position="333"/>
        <end position="347"/>
    </location>
</feature>
<keyword evidence="3" id="KW-0067">ATP-binding</keyword>
<dbReference type="CDD" id="cd01129">
    <property type="entry name" value="PulE-GspE-like"/>
    <property type="match status" value="1"/>
</dbReference>
<evidence type="ECO:0000256" key="3">
    <source>
        <dbReference type="ARBA" id="ARBA00022840"/>
    </source>
</evidence>
<dbReference type="Gene3D" id="3.30.450.90">
    <property type="match status" value="1"/>
</dbReference>
<dbReference type="InterPro" id="IPR003593">
    <property type="entry name" value="AAA+_ATPase"/>
</dbReference>
<dbReference type="SUPFAM" id="SSF160246">
    <property type="entry name" value="EspE N-terminal domain-like"/>
    <property type="match status" value="1"/>
</dbReference>
<dbReference type="GO" id="GO:0005886">
    <property type="term" value="C:plasma membrane"/>
    <property type="evidence" value="ECO:0007669"/>
    <property type="project" value="TreeGrafter"/>
</dbReference>
<keyword evidence="7" id="KW-1185">Reference proteome</keyword>
<dbReference type="GO" id="GO:0005524">
    <property type="term" value="F:ATP binding"/>
    <property type="evidence" value="ECO:0007669"/>
    <property type="project" value="UniProtKB-KW"/>
</dbReference>